<dbReference type="Proteomes" id="UP001162131">
    <property type="component" value="Unassembled WGS sequence"/>
</dbReference>
<comment type="cofactor">
    <cofactor evidence="8">
        <name>Zn(2+)</name>
        <dbReference type="ChEBI" id="CHEBI:29105"/>
    </cofactor>
    <text evidence="8">Binds 1 zinc ion per subunit.</text>
</comment>
<evidence type="ECO:0000256" key="2">
    <source>
        <dbReference type="ARBA" id="ARBA00022670"/>
    </source>
</evidence>
<dbReference type="InterPro" id="IPR006212">
    <property type="entry name" value="Furin_repeat"/>
</dbReference>
<evidence type="ECO:0000313" key="12">
    <source>
        <dbReference type="Proteomes" id="UP001162131"/>
    </source>
</evidence>
<evidence type="ECO:0000256" key="5">
    <source>
        <dbReference type="ARBA" id="ARBA00022833"/>
    </source>
</evidence>
<keyword evidence="5 8" id="KW-0862">Zinc</keyword>
<feature type="domain" description="EGF-like" evidence="10">
    <location>
        <begin position="666"/>
        <end position="702"/>
    </location>
</feature>
<accession>A0AAU9IUM1</accession>
<reference evidence="11" key="1">
    <citation type="submission" date="2021-09" db="EMBL/GenBank/DDBJ databases">
        <authorList>
            <consortium name="AG Swart"/>
            <person name="Singh M."/>
            <person name="Singh A."/>
            <person name="Seah K."/>
            <person name="Emmerich C."/>
        </authorList>
    </citation>
    <scope>NUCLEOTIDE SEQUENCE</scope>
    <source>
        <strain evidence="11">ATCC30299</strain>
    </source>
</reference>
<dbReference type="SUPFAM" id="SSF55486">
    <property type="entry name" value="Metalloproteases ('zincins'), catalytic domain"/>
    <property type="match status" value="1"/>
</dbReference>
<keyword evidence="12" id="KW-1185">Reference proteome</keyword>
<dbReference type="Pfam" id="PF01457">
    <property type="entry name" value="Peptidase_M8"/>
    <property type="match status" value="1"/>
</dbReference>
<evidence type="ECO:0000256" key="6">
    <source>
        <dbReference type="ARBA" id="ARBA00023049"/>
    </source>
</evidence>
<dbReference type="PANTHER" id="PTHR10942">
    <property type="entry name" value="LEISHMANOLYSIN-LIKE PEPTIDASE"/>
    <property type="match status" value="1"/>
</dbReference>
<dbReference type="Pfam" id="PF23106">
    <property type="entry name" value="EGF_Teneurin"/>
    <property type="match status" value="1"/>
</dbReference>
<feature type="binding site" evidence="8">
    <location>
        <position position="184"/>
    </location>
    <ligand>
        <name>Zn(2+)</name>
        <dbReference type="ChEBI" id="CHEBI:29105"/>
        <note>catalytic</note>
    </ligand>
</feature>
<dbReference type="PANTHER" id="PTHR10942:SF0">
    <property type="entry name" value="LEISHMANOLYSIN-LIKE PEPTIDASE"/>
    <property type="match status" value="1"/>
</dbReference>
<gene>
    <name evidence="11" type="ORF">BSTOLATCC_MIC21020</name>
</gene>
<evidence type="ECO:0000256" key="7">
    <source>
        <dbReference type="PIRSR" id="PIRSR601577-1"/>
    </source>
</evidence>
<sequence>MFGLLCLTLLSTVLGHQCGVGEDWQPTIHKYPHSGRQLETGLDRGADLKPLRLHFEYLDLNMDSSQETILKDQVMPAVMHWFNTTLKVYPLTANLVVSISECNGASVPADHQSTGIPDTDFVVYITGSAQGSAAEVAVGGTCLQDSAGRKNPLAGSFAINTDAFFSSDTTLAQQIIISMHELTHALVFSSDLFSDFTDSNGDAYASDGVVKTVTLSDRSKTATIVTLPNVLSEAAAFFSCNELEGLELEDYGGTGVAGNHWEAKIVREDYMTAEIPEHPALSALTLALFGDSGWYSVDTSRAQPMIWGKDEGCDWVNKKCIVDGTPSDGFCIDDTNDDCDFYSLGKGKCNLKEYDADLDTPYQYFSDLKKGGSDAYSDYCPTVKADKTKICTDPNTSVDSNYGEVAGSSSRCMKSSIVSSSLGESPTDAPRCYEVKCESDKLYVIIDGTSYECAYGNTLTVSNYDGSITCPQVETVCGRTPCPDFCFGQGTCSKGVCTCDDGFAGTSCSVKCDSKCKTCDESATSTCLSCYDTAEVQDGTCVCPSGYEFDAVNKVCKEESTPITGCADSCNGCATETTCEACYEGASLDTEGNCKCDNSDKTFNPDTKKCEFTCDAMCNGCVSNTECDSCYDTATKNTEGLCECPSKTVWNSGEMKCDSCAANCTDCSAANVCTTCSDANAGPVEGICRCNSRFYLKDTTCEACGDNAKECDANGAISCDDNYFLYNDGTTKTCKSCSASCNSCTSDPECYQCGAQGTTSGSTCADVSVGYKSKFSNGILTITFAEDLSKTLTKKNFQISTSGSTIDTSSWTLTKVSDKEYTIETNLKKSDLPISVVLDFNQE</sequence>
<keyword evidence="2" id="KW-0645">Protease</keyword>
<dbReference type="InterPro" id="IPR001577">
    <property type="entry name" value="Peptidase_M8"/>
</dbReference>
<dbReference type="GO" id="GO:0005737">
    <property type="term" value="C:cytoplasm"/>
    <property type="evidence" value="ECO:0007669"/>
    <property type="project" value="TreeGrafter"/>
</dbReference>
<keyword evidence="3 8" id="KW-0479">Metal-binding</keyword>
<dbReference type="PRINTS" id="PR00782">
    <property type="entry name" value="LSHMANOLYSIN"/>
</dbReference>
<keyword evidence="6 8" id="KW-0482">Metalloprotease</keyword>
<proteinExistence type="inferred from homology"/>
<evidence type="ECO:0000256" key="8">
    <source>
        <dbReference type="PIRSR" id="PIRSR601577-2"/>
    </source>
</evidence>
<dbReference type="GO" id="GO:0006508">
    <property type="term" value="P:proteolysis"/>
    <property type="evidence" value="ECO:0007669"/>
    <property type="project" value="UniProtKB-KW"/>
</dbReference>
<keyword evidence="4" id="KW-0378">Hydrolase</keyword>
<evidence type="ECO:0000313" key="11">
    <source>
        <dbReference type="EMBL" id="CAG9318547.1"/>
    </source>
</evidence>
<dbReference type="EMBL" id="CAJZBQ010000020">
    <property type="protein sequence ID" value="CAG9318547.1"/>
    <property type="molecule type" value="Genomic_DNA"/>
</dbReference>
<protein>
    <recommendedName>
        <fullName evidence="10">EGF-like domain-containing protein</fullName>
    </recommendedName>
</protein>
<evidence type="ECO:0000256" key="1">
    <source>
        <dbReference type="ARBA" id="ARBA00005860"/>
    </source>
</evidence>
<organism evidence="11 12">
    <name type="scientific">Blepharisma stoltei</name>
    <dbReference type="NCBI Taxonomy" id="1481888"/>
    <lineage>
        <taxon>Eukaryota</taxon>
        <taxon>Sar</taxon>
        <taxon>Alveolata</taxon>
        <taxon>Ciliophora</taxon>
        <taxon>Postciliodesmatophora</taxon>
        <taxon>Heterotrichea</taxon>
        <taxon>Heterotrichida</taxon>
        <taxon>Blepharismidae</taxon>
        <taxon>Blepharisma</taxon>
    </lineage>
</organism>
<evidence type="ECO:0000259" key="10">
    <source>
        <dbReference type="SMART" id="SM00181"/>
    </source>
</evidence>
<keyword evidence="9" id="KW-0732">Signal</keyword>
<dbReference type="Gene3D" id="3.10.170.20">
    <property type="match status" value="1"/>
</dbReference>
<dbReference type="InterPro" id="IPR000742">
    <property type="entry name" value="EGF"/>
</dbReference>
<feature type="chain" id="PRO_5043964525" description="EGF-like domain-containing protein" evidence="9">
    <location>
        <begin position="16"/>
        <end position="843"/>
    </location>
</feature>
<dbReference type="GO" id="GO:0046872">
    <property type="term" value="F:metal ion binding"/>
    <property type="evidence" value="ECO:0007669"/>
    <property type="project" value="UniProtKB-KW"/>
</dbReference>
<dbReference type="SMART" id="SM00181">
    <property type="entry name" value="EGF"/>
    <property type="match status" value="3"/>
</dbReference>
<feature type="signal peptide" evidence="9">
    <location>
        <begin position="1"/>
        <end position="15"/>
    </location>
</feature>
<dbReference type="FunFam" id="3.90.132.10:FF:000001">
    <property type="entry name" value="leishmanolysin-like peptidase isoform X2"/>
    <property type="match status" value="1"/>
</dbReference>
<name>A0AAU9IUM1_9CILI</name>
<feature type="binding site" evidence="8">
    <location>
        <position position="260"/>
    </location>
    <ligand>
        <name>Zn(2+)</name>
        <dbReference type="ChEBI" id="CHEBI:29105"/>
        <note>catalytic</note>
    </ligand>
</feature>
<dbReference type="SUPFAM" id="SSF57184">
    <property type="entry name" value="Growth factor receptor domain"/>
    <property type="match status" value="2"/>
</dbReference>
<dbReference type="AlphaFoldDB" id="A0AAU9IUM1"/>
<feature type="binding site" evidence="8">
    <location>
        <position position="180"/>
    </location>
    <ligand>
        <name>Zn(2+)</name>
        <dbReference type="ChEBI" id="CHEBI:29105"/>
        <note>catalytic</note>
    </ligand>
</feature>
<dbReference type="GO" id="GO:0004222">
    <property type="term" value="F:metalloendopeptidase activity"/>
    <property type="evidence" value="ECO:0007669"/>
    <property type="project" value="InterPro"/>
</dbReference>
<dbReference type="GO" id="GO:0016020">
    <property type="term" value="C:membrane"/>
    <property type="evidence" value="ECO:0007669"/>
    <property type="project" value="InterPro"/>
</dbReference>
<feature type="domain" description="EGF-like" evidence="10">
    <location>
        <begin position="518"/>
        <end position="557"/>
    </location>
</feature>
<evidence type="ECO:0000256" key="4">
    <source>
        <dbReference type="ARBA" id="ARBA00022801"/>
    </source>
</evidence>
<comment type="similarity">
    <text evidence="1">Belongs to the peptidase M8 family.</text>
</comment>
<dbReference type="CDD" id="cd00064">
    <property type="entry name" value="FU"/>
    <property type="match status" value="1"/>
</dbReference>
<comment type="caution">
    <text evidence="11">The sequence shown here is derived from an EMBL/GenBank/DDBJ whole genome shotgun (WGS) entry which is preliminary data.</text>
</comment>
<dbReference type="Gene3D" id="3.90.132.10">
    <property type="entry name" value="Leishmanolysin , domain 2"/>
    <property type="match status" value="1"/>
</dbReference>
<evidence type="ECO:0000256" key="9">
    <source>
        <dbReference type="SAM" id="SignalP"/>
    </source>
</evidence>
<evidence type="ECO:0000256" key="3">
    <source>
        <dbReference type="ARBA" id="ARBA00022723"/>
    </source>
</evidence>
<dbReference type="InterPro" id="IPR009030">
    <property type="entry name" value="Growth_fac_rcpt_cys_sf"/>
</dbReference>
<feature type="domain" description="EGF-like" evidence="10">
    <location>
        <begin position="481"/>
        <end position="509"/>
    </location>
</feature>
<dbReference type="GO" id="GO:0007155">
    <property type="term" value="P:cell adhesion"/>
    <property type="evidence" value="ECO:0007669"/>
    <property type="project" value="InterPro"/>
</dbReference>
<feature type="active site" evidence="7">
    <location>
        <position position="181"/>
    </location>
</feature>